<gene>
    <name evidence="2" type="ORF">GGX14DRAFT_144927</name>
</gene>
<dbReference type="Proteomes" id="UP001219525">
    <property type="component" value="Unassembled WGS sequence"/>
</dbReference>
<dbReference type="Pfam" id="PF18718">
    <property type="entry name" value="CxC5"/>
    <property type="match status" value="1"/>
</dbReference>
<protein>
    <recommendedName>
        <fullName evidence="1">CxC5 like cysteine cluster associated with KDZ domain-containing protein</fullName>
    </recommendedName>
</protein>
<organism evidence="2 3">
    <name type="scientific">Mycena pura</name>
    <dbReference type="NCBI Taxonomy" id="153505"/>
    <lineage>
        <taxon>Eukaryota</taxon>
        <taxon>Fungi</taxon>
        <taxon>Dikarya</taxon>
        <taxon>Basidiomycota</taxon>
        <taxon>Agaricomycotina</taxon>
        <taxon>Agaricomycetes</taxon>
        <taxon>Agaricomycetidae</taxon>
        <taxon>Agaricales</taxon>
        <taxon>Marasmiineae</taxon>
        <taxon>Mycenaceae</taxon>
        <taxon>Mycena</taxon>
    </lineage>
</organism>
<evidence type="ECO:0000259" key="1">
    <source>
        <dbReference type="Pfam" id="PF18718"/>
    </source>
</evidence>
<dbReference type="EMBL" id="JARJCW010000005">
    <property type="protein sequence ID" value="KAJ7224211.1"/>
    <property type="molecule type" value="Genomic_DNA"/>
</dbReference>
<accession>A0AAD7E1W7</accession>
<keyword evidence="3" id="KW-1185">Reference proteome</keyword>
<dbReference type="AlphaFoldDB" id="A0AAD7E1W7"/>
<evidence type="ECO:0000313" key="2">
    <source>
        <dbReference type="EMBL" id="KAJ7224211.1"/>
    </source>
</evidence>
<dbReference type="InterPro" id="IPR041539">
    <property type="entry name" value="CxC5"/>
</dbReference>
<proteinExistence type="predicted"/>
<reference evidence="2" key="1">
    <citation type="submission" date="2023-03" db="EMBL/GenBank/DDBJ databases">
        <title>Massive genome expansion in bonnet fungi (Mycena s.s.) driven by repeated elements and novel gene families across ecological guilds.</title>
        <authorList>
            <consortium name="Lawrence Berkeley National Laboratory"/>
            <person name="Harder C.B."/>
            <person name="Miyauchi S."/>
            <person name="Viragh M."/>
            <person name="Kuo A."/>
            <person name="Thoen E."/>
            <person name="Andreopoulos B."/>
            <person name="Lu D."/>
            <person name="Skrede I."/>
            <person name="Drula E."/>
            <person name="Henrissat B."/>
            <person name="Morin E."/>
            <person name="Kohler A."/>
            <person name="Barry K."/>
            <person name="LaButti K."/>
            <person name="Morin E."/>
            <person name="Salamov A."/>
            <person name="Lipzen A."/>
            <person name="Mereny Z."/>
            <person name="Hegedus B."/>
            <person name="Baldrian P."/>
            <person name="Stursova M."/>
            <person name="Weitz H."/>
            <person name="Taylor A."/>
            <person name="Grigoriev I.V."/>
            <person name="Nagy L.G."/>
            <person name="Martin F."/>
            <person name="Kauserud H."/>
        </authorList>
    </citation>
    <scope>NUCLEOTIDE SEQUENCE</scope>
    <source>
        <strain evidence="2">9144</strain>
    </source>
</reference>
<name>A0AAD7E1W7_9AGAR</name>
<feature type="domain" description="CxC5 like cysteine cluster associated with KDZ" evidence="1">
    <location>
        <begin position="17"/>
        <end position="77"/>
    </location>
</feature>
<comment type="caution">
    <text evidence="2">The sequence shown here is derived from an EMBL/GenBank/DDBJ whole genome shotgun (WGS) entry which is preliminary data.</text>
</comment>
<evidence type="ECO:0000313" key="3">
    <source>
        <dbReference type="Proteomes" id="UP001219525"/>
    </source>
</evidence>
<sequence length="94" mass="10695">MSSCFCNTVSNRASVRVYSLSPPTRVCLDPYCRKPLRSDPSILRDKELDGALHHRITVFTLELGAVPGYSTSCYCRRMFFNCSPFSCVDYCLRL</sequence>